<keyword evidence="2" id="KW-0808">Transferase</keyword>
<evidence type="ECO:0000313" key="2">
    <source>
        <dbReference type="EMBL" id="TSH89022.1"/>
    </source>
</evidence>
<sequence>MNAVSGMPAAQAGRALAERERESYQRFVTAARRYWAHDMFTALRRQVAEDVRMAGRAGDSDGGFEARVQAHPTHQVFAWFERHLQRMRYSGPHGLVAGVQARRDSLLQALEKPLPEGLLRLEPDLQAPTYYTDWDIHQHPGGLGSDVLAAFVYREAVGAGVVGKPALHERFASQVVGRRMPSRVLDLGCGFGRSSYAFAAAAPQASVQGIDLAAGCVMLAAHDAPEPLQPRLGFAQADALASRLPTGSFDLVTSTMLLHEMPEDAVHALIAETGRLLAPGGMVAHLDFLPPADPLLQVLHAGHARRNNEPYLLDHSRIDLAAAYQAAGFRTVEVMDFAEDDSALADPPHAWRLPWKIILAVKGDGL</sequence>
<dbReference type="Proteomes" id="UP000318405">
    <property type="component" value="Unassembled WGS sequence"/>
</dbReference>
<dbReference type="AlphaFoldDB" id="A0A556A816"/>
<accession>A0A556A816</accession>
<organism evidence="2 3">
    <name type="scientific">Verticiella sediminum</name>
    <dbReference type="NCBI Taxonomy" id="1247510"/>
    <lineage>
        <taxon>Bacteria</taxon>
        <taxon>Pseudomonadati</taxon>
        <taxon>Pseudomonadota</taxon>
        <taxon>Betaproteobacteria</taxon>
        <taxon>Burkholderiales</taxon>
        <taxon>Alcaligenaceae</taxon>
        <taxon>Verticiella</taxon>
    </lineage>
</organism>
<dbReference type="GO" id="GO:0008168">
    <property type="term" value="F:methyltransferase activity"/>
    <property type="evidence" value="ECO:0007669"/>
    <property type="project" value="UniProtKB-KW"/>
</dbReference>
<feature type="domain" description="Methyltransferase" evidence="1">
    <location>
        <begin position="184"/>
        <end position="281"/>
    </location>
</feature>
<dbReference type="PANTHER" id="PTHR43591">
    <property type="entry name" value="METHYLTRANSFERASE"/>
    <property type="match status" value="1"/>
</dbReference>
<dbReference type="Pfam" id="PF13649">
    <property type="entry name" value="Methyltransf_25"/>
    <property type="match status" value="1"/>
</dbReference>
<dbReference type="InterPro" id="IPR029063">
    <property type="entry name" value="SAM-dependent_MTases_sf"/>
</dbReference>
<dbReference type="PANTHER" id="PTHR43591:SF24">
    <property type="entry name" value="2-METHOXY-6-POLYPRENYL-1,4-BENZOQUINOL METHYLASE, MITOCHONDRIAL"/>
    <property type="match status" value="1"/>
</dbReference>
<dbReference type="GO" id="GO:0032259">
    <property type="term" value="P:methylation"/>
    <property type="evidence" value="ECO:0007669"/>
    <property type="project" value="UniProtKB-KW"/>
</dbReference>
<gene>
    <name evidence="2" type="ORF">FOZ76_25735</name>
</gene>
<evidence type="ECO:0000259" key="1">
    <source>
        <dbReference type="Pfam" id="PF13649"/>
    </source>
</evidence>
<dbReference type="OrthoDB" id="9804312at2"/>
<reference evidence="2 3" key="1">
    <citation type="submission" date="2019-07" db="EMBL/GenBank/DDBJ databases">
        <title>Qingshengfaniella alkalisoli gen. nov., sp. nov., isolated from saline soil.</title>
        <authorList>
            <person name="Xu L."/>
            <person name="Huang X.-X."/>
            <person name="Sun J.-Q."/>
        </authorList>
    </citation>
    <scope>NUCLEOTIDE SEQUENCE [LARGE SCALE GENOMIC DNA]</scope>
    <source>
        <strain evidence="2 3">DSM 27279</strain>
    </source>
</reference>
<comment type="caution">
    <text evidence="2">The sequence shown here is derived from an EMBL/GenBank/DDBJ whole genome shotgun (WGS) entry which is preliminary data.</text>
</comment>
<dbReference type="InterPro" id="IPR041698">
    <property type="entry name" value="Methyltransf_25"/>
</dbReference>
<dbReference type="CDD" id="cd02440">
    <property type="entry name" value="AdoMet_MTases"/>
    <property type="match status" value="1"/>
</dbReference>
<protein>
    <submittedName>
        <fullName evidence="2">Class I SAM-dependent methyltransferase</fullName>
    </submittedName>
</protein>
<dbReference type="SUPFAM" id="SSF53335">
    <property type="entry name" value="S-adenosyl-L-methionine-dependent methyltransferases"/>
    <property type="match status" value="1"/>
</dbReference>
<evidence type="ECO:0000313" key="3">
    <source>
        <dbReference type="Proteomes" id="UP000318405"/>
    </source>
</evidence>
<dbReference type="Gene3D" id="3.40.50.150">
    <property type="entry name" value="Vaccinia Virus protein VP39"/>
    <property type="match status" value="1"/>
</dbReference>
<keyword evidence="2" id="KW-0489">Methyltransferase</keyword>
<dbReference type="EMBL" id="VLTJ01000042">
    <property type="protein sequence ID" value="TSH89022.1"/>
    <property type="molecule type" value="Genomic_DNA"/>
</dbReference>
<name>A0A556A816_9BURK</name>
<keyword evidence="3" id="KW-1185">Reference proteome</keyword>
<dbReference type="RefSeq" id="WP_143951138.1">
    <property type="nucleotide sequence ID" value="NZ_BAABMB010000005.1"/>
</dbReference>
<proteinExistence type="predicted"/>